<keyword evidence="1" id="KW-0963">Cytoplasm</keyword>
<sequence>MTFFRISAATCEMKYVKPINLFNDMLKINTLQQGRLLGLDVGDKYVGLAVSDTHNRIASPLSVLVRKKSNIDLMAKDFRSLISELSLGAFIVGYPFDRHRNCVDAVQVKLFIDDLRKTGQLEGLWYTYWDECFTSKNVELLLKPLNLHPVQSKTIVDKFAAVGILQGYLDFAHRNLMLKK</sequence>
<dbReference type="Pfam" id="PF03652">
    <property type="entry name" value="RuvX"/>
    <property type="match status" value="1"/>
</dbReference>
<dbReference type="GO" id="GO:0000967">
    <property type="term" value="P:rRNA 5'-end processing"/>
    <property type="evidence" value="ECO:0007669"/>
    <property type="project" value="TreeGrafter"/>
</dbReference>
<dbReference type="NCBIfam" id="TIGR00250">
    <property type="entry name" value="RNAse_H_YqgF"/>
    <property type="match status" value="1"/>
</dbReference>
<dbReference type="Gene3D" id="3.30.420.140">
    <property type="entry name" value="YqgF/RNase H-like domain"/>
    <property type="match status" value="1"/>
</dbReference>
<evidence type="ECO:0000259" key="5">
    <source>
        <dbReference type="SMART" id="SM00732"/>
    </source>
</evidence>
<dbReference type="GO" id="GO:0016787">
    <property type="term" value="F:hydrolase activity"/>
    <property type="evidence" value="ECO:0007669"/>
    <property type="project" value="UniProtKB-KW"/>
</dbReference>
<dbReference type="GO" id="GO:0004518">
    <property type="term" value="F:nuclease activity"/>
    <property type="evidence" value="ECO:0007669"/>
    <property type="project" value="UniProtKB-KW"/>
</dbReference>
<dbReference type="Proteomes" id="UP000655225">
    <property type="component" value="Unassembled WGS sequence"/>
</dbReference>
<dbReference type="FunFam" id="3.30.420.140:FF:000008">
    <property type="entry name" value="Putative pre-16S rRNA nuclease"/>
    <property type="match status" value="1"/>
</dbReference>
<keyword evidence="2" id="KW-0690">Ribosome biogenesis</keyword>
<dbReference type="InterPro" id="IPR037027">
    <property type="entry name" value="YqgF/RNaseH-like_dom_sf"/>
</dbReference>
<accession>A0A834ZWY3</accession>
<keyword evidence="4" id="KW-0378">Hydrolase</keyword>
<dbReference type="OrthoDB" id="10261669at2759"/>
<dbReference type="SUPFAM" id="SSF53098">
    <property type="entry name" value="Ribonuclease H-like"/>
    <property type="match status" value="1"/>
</dbReference>
<reference evidence="6 7" key="1">
    <citation type="submission" date="2020-04" db="EMBL/GenBank/DDBJ databases">
        <title>Plant Genome Project.</title>
        <authorList>
            <person name="Zhang R.-G."/>
        </authorList>
    </citation>
    <scope>NUCLEOTIDE SEQUENCE [LARGE SCALE GENOMIC DNA]</scope>
    <source>
        <strain evidence="6">YNK0</strain>
        <tissue evidence="6">Leaf</tissue>
    </source>
</reference>
<dbReference type="EMBL" id="JABCRI010000002">
    <property type="protein sequence ID" value="KAF8410167.1"/>
    <property type="molecule type" value="Genomic_DNA"/>
</dbReference>
<keyword evidence="7" id="KW-1185">Reference proteome</keyword>
<comment type="caution">
    <text evidence="6">The sequence shown here is derived from an EMBL/GenBank/DDBJ whole genome shotgun (WGS) entry which is preliminary data.</text>
</comment>
<gene>
    <name evidence="6" type="ORF">HHK36_002689</name>
</gene>
<evidence type="ECO:0000313" key="7">
    <source>
        <dbReference type="Proteomes" id="UP000655225"/>
    </source>
</evidence>
<evidence type="ECO:0000256" key="3">
    <source>
        <dbReference type="ARBA" id="ARBA00022722"/>
    </source>
</evidence>
<dbReference type="CDD" id="cd16964">
    <property type="entry name" value="YqgF"/>
    <property type="match status" value="1"/>
</dbReference>
<dbReference type="PANTHER" id="PTHR33317">
    <property type="entry name" value="POLYNUCLEOTIDYL TRANSFERASE, RIBONUCLEASE H-LIKE SUPERFAMILY PROTEIN"/>
    <property type="match status" value="1"/>
</dbReference>
<dbReference type="OMA" id="YTYWDEC"/>
<evidence type="ECO:0000256" key="2">
    <source>
        <dbReference type="ARBA" id="ARBA00022517"/>
    </source>
</evidence>
<evidence type="ECO:0000256" key="1">
    <source>
        <dbReference type="ARBA" id="ARBA00022490"/>
    </source>
</evidence>
<name>A0A834ZWY3_TETSI</name>
<protein>
    <recommendedName>
        <fullName evidence="5">YqgF/RNase H-like domain-containing protein</fullName>
    </recommendedName>
</protein>
<organism evidence="6 7">
    <name type="scientific">Tetracentron sinense</name>
    <name type="common">Spur-leaf</name>
    <dbReference type="NCBI Taxonomy" id="13715"/>
    <lineage>
        <taxon>Eukaryota</taxon>
        <taxon>Viridiplantae</taxon>
        <taxon>Streptophyta</taxon>
        <taxon>Embryophyta</taxon>
        <taxon>Tracheophyta</taxon>
        <taxon>Spermatophyta</taxon>
        <taxon>Magnoliopsida</taxon>
        <taxon>Trochodendrales</taxon>
        <taxon>Trochodendraceae</taxon>
        <taxon>Tetracentron</taxon>
    </lineage>
</organism>
<proteinExistence type="inferred from homology"/>
<evidence type="ECO:0000313" key="6">
    <source>
        <dbReference type="EMBL" id="KAF8410167.1"/>
    </source>
</evidence>
<dbReference type="SMART" id="SM00732">
    <property type="entry name" value="YqgFc"/>
    <property type="match status" value="1"/>
</dbReference>
<evidence type="ECO:0000256" key="4">
    <source>
        <dbReference type="ARBA" id="ARBA00022801"/>
    </source>
</evidence>
<dbReference type="InterPro" id="IPR006641">
    <property type="entry name" value="YqgF/RNaseH-like_dom"/>
</dbReference>
<dbReference type="HAMAP" id="MF_00651">
    <property type="entry name" value="Nuclease_YqgF"/>
    <property type="match status" value="1"/>
</dbReference>
<dbReference type="InterPro" id="IPR005227">
    <property type="entry name" value="YqgF"/>
</dbReference>
<dbReference type="PANTHER" id="PTHR33317:SF1">
    <property type="entry name" value="POLYNUCLEOTIDYL TRANSFERASE, RIBONUCLEASE H-LIKE SUPERFAMILY PROTEIN"/>
    <property type="match status" value="1"/>
</dbReference>
<dbReference type="AlphaFoldDB" id="A0A834ZWY3"/>
<feature type="domain" description="YqgF/RNase H-like" evidence="5">
    <location>
        <begin position="34"/>
        <end position="138"/>
    </location>
</feature>
<dbReference type="InterPro" id="IPR012337">
    <property type="entry name" value="RNaseH-like_sf"/>
</dbReference>
<keyword evidence="3" id="KW-0540">Nuclease</keyword>